<dbReference type="PANTHER" id="PTHR32134">
    <property type="entry name" value="FNIP REPEAT-CONTAINING PROTEIN"/>
    <property type="match status" value="1"/>
</dbReference>
<evidence type="ECO:0008006" key="5">
    <source>
        <dbReference type="Google" id="ProtNLM"/>
    </source>
</evidence>
<evidence type="ECO:0000256" key="2">
    <source>
        <dbReference type="SAM" id="MobiDB-lite"/>
    </source>
</evidence>
<dbReference type="Gene3D" id="2.130.10.10">
    <property type="entry name" value="YVTN repeat-like/Quinoprotein amine dehydrogenase"/>
    <property type="match status" value="1"/>
</dbReference>
<dbReference type="Pfam" id="PF05725">
    <property type="entry name" value="FNIP"/>
    <property type="match status" value="7"/>
</dbReference>
<feature type="region of interest" description="Disordered" evidence="2">
    <location>
        <begin position="222"/>
        <end position="269"/>
    </location>
</feature>
<accession>A0ABP0NBL7</accession>
<evidence type="ECO:0000313" key="3">
    <source>
        <dbReference type="EMBL" id="CAK9061170.1"/>
    </source>
</evidence>
<sequence length="1229" mass="138826">METEQVVTVDYGPDWSEDWALGDGIWFGMRWIGTTMRDEWHRSWMGTSLVTVEKPIGEEPEPKNASRHEDWQVCPAEVVDWPLDFEDVQPWKGPERVERCWTARDWNPDYAIEEHYGWDFNLTDDEALEVMNGGFTLKMPLVLMTVVNYGQVFIKDIDMTEVMENIEYKKAYRSYRGMVLRHMMDGVPGGEWQVEPRNTWPIPLRPPEGEVPDQIMSVRLRDGENQEEDNPAANEVAAAEEGEDEGEEYDSDSDAPRNGFLRDHHPTTMDWNPELGRMWEYRILSGPESAESGEEFFVEDENGVLRRQYRPTASERSDEDLDYQEMEVDGAGEVSQAREGEVDKANPPRDAGWWDMETLLKYQKEGQEESARKVLSHGLFPEALFKEFLRTRLAAEHASRFPHMAFDHILQWSREERTDFAHFAVMICTTQWEEDWEGHVVGLDGEGFAVQAPSSFTGRQLRRMIRDQLPCKAGARVSLKCGSNALDDLSLEEAFARAATRCVTYVYVPVNLQDTWRCLQQAELCEDDAELSFLEGITQLNGIHSMRQLERGDLRSLRVLSFSALFDQTLEGVLLPRDLQSLTFGQQFNKSLEGVKLPSLLQNLSFGEFFNQSLEKVNLPPKLKSLRFGTWFNQSLEKVTLPVNLEQLVFGNSFNQRLEGLAWPGSLESLTFGAEFNQSLEHATLPNSLRTLSMGHSFSHSLDRVNLPCSLISLTLGYRFQFYQSLERVAWPRHLQSLTFGQASWALNQRNMLPPSNIVSLTIAVGPEGGSEAQQEPEEEPARPGSLTWRARLTSLTLGHCFNKSLERLTFSETLQKLIFGHDWDQGLVCVTLPESLKSLTFGSLFNQDLQGVPLPSGLEELNFGDSFNRSLEGVSWPQGLRRLKFSHFFNQRITDVAWPSSLQSLTFGVAFNQNLEEVLFPCSLQNLSLGERFDQSLEQVNLPKSIQTLSFGSSFNQPLTAVTLPNNLQSFSLGRNFDQRLHGVVWPDGLQSITLGDGFRQNLEEAAFPSSLQSLTLARATLEALSSNWPFSLRRLECSGSAAGEKLAWPLGLGLVCPVENGVNTAYFSPDGTFVLSAAADKTAKLWCSHTGGVRCPRARVTAEVSGRFSAVSPVELFRWILTASADWTAKLWSRSNGSCVQTYQGHSQWVNMANFVSSSEEKIVTCSRDPRLKDCTARLWAIGGECLRVFEGHSDFVMVSLILGRAESARAASVRGRSVTVFTFFKW</sequence>
<dbReference type="InterPro" id="IPR032675">
    <property type="entry name" value="LRR_dom_sf"/>
</dbReference>
<dbReference type="InterPro" id="IPR008615">
    <property type="entry name" value="FNIP"/>
</dbReference>
<protein>
    <recommendedName>
        <fullName evidence="5">Leucine-rich repeat and WD repeat-containing protein 1</fullName>
    </recommendedName>
</protein>
<keyword evidence="4" id="KW-1185">Reference proteome</keyword>
<proteinExistence type="predicted"/>
<evidence type="ECO:0000256" key="1">
    <source>
        <dbReference type="PROSITE-ProRule" id="PRU00221"/>
    </source>
</evidence>
<feature type="compositionally biased region" description="Acidic residues" evidence="2">
    <location>
        <begin position="238"/>
        <end position="253"/>
    </location>
</feature>
<organism evidence="3 4">
    <name type="scientific">Durusdinium trenchii</name>
    <dbReference type="NCBI Taxonomy" id="1381693"/>
    <lineage>
        <taxon>Eukaryota</taxon>
        <taxon>Sar</taxon>
        <taxon>Alveolata</taxon>
        <taxon>Dinophyceae</taxon>
        <taxon>Suessiales</taxon>
        <taxon>Symbiodiniaceae</taxon>
        <taxon>Durusdinium</taxon>
    </lineage>
</organism>
<dbReference type="InterPro" id="IPR001680">
    <property type="entry name" value="WD40_rpt"/>
</dbReference>
<dbReference type="InterPro" id="IPR015943">
    <property type="entry name" value="WD40/YVTN_repeat-like_dom_sf"/>
</dbReference>
<dbReference type="SMART" id="SM00320">
    <property type="entry name" value="WD40"/>
    <property type="match status" value="3"/>
</dbReference>
<dbReference type="Gene3D" id="3.80.10.10">
    <property type="entry name" value="Ribonuclease Inhibitor"/>
    <property type="match status" value="2"/>
</dbReference>
<dbReference type="Pfam" id="PF00400">
    <property type="entry name" value="WD40"/>
    <property type="match status" value="2"/>
</dbReference>
<comment type="caution">
    <text evidence="3">The sequence shown here is derived from an EMBL/GenBank/DDBJ whole genome shotgun (WGS) entry which is preliminary data.</text>
</comment>
<dbReference type="EMBL" id="CAXAMN010021585">
    <property type="protein sequence ID" value="CAK9061170.1"/>
    <property type="molecule type" value="Genomic_DNA"/>
</dbReference>
<evidence type="ECO:0000313" key="4">
    <source>
        <dbReference type="Proteomes" id="UP001642484"/>
    </source>
</evidence>
<dbReference type="InterPro" id="IPR051251">
    <property type="entry name" value="STK_FNIP-Repeat"/>
</dbReference>
<dbReference type="PANTHER" id="PTHR32134:SF169">
    <property type="entry name" value="FNIP REPEAT-CONTAINING PROTEIN-RELATED"/>
    <property type="match status" value="1"/>
</dbReference>
<feature type="repeat" description="WD" evidence="1">
    <location>
        <begin position="1064"/>
        <end position="1088"/>
    </location>
</feature>
<keyword evidence="1" id="KW-0853">WD repeat</keyword>
<reference evidence="3 4" key="1">
    <citation type="submission" date="2024-02" db="EMBL/GenBank/DDBJ databases">
        <authorList>
            <person name="Chen Y."/>
            <person name="Shah S."/>
            <person name="Dougan E. K."/>
            <person name="Thang M."/>
            <person name="Chan C."/>
        </authorList>
    </citation>
    <scope>NUCLEOTIDE SEQUENCE [LARGE SCALE GENOMIC DNA]</scope>
</reference>
<dbReference type="Proteomes" id="UP001642484">
    <property type="component" value="Unassembled WGS sequence"/>
</dbReference>
<name>A0ABP0NBL7_9DINO</name>
<dbReference type="SUPFAM" id="SSF50978">
    <property type="entry name" value="WD40 repeat-like"/>
    <property type="match status" value="1"/>
</dbReference>
<dbReference type="PROSITE" id="PS50082">
    <property type="entry name" value="WD_REPEATS_2"/>
    <property type="match status" value="1"/>
</dbReference>
<gene>
    <name evidence="3" type="ORF">CCMP2556_LOCUS30090</name>
</gene>
<dbReference type="SUPFAM" id="SSF52058">
    <property type="entry name" value="L domain-like"/>
    <property type="match status" value="2"/>
</dbReference>
<dbReference type="InterPro" id="IPR036322">
    <property type="entry name" value="WD40_repeat_dom_sf"/>
</dbReference>